<dbReference type="Pfam" id="PF06863">
    <property type="entry name" value="DUF1254"/>
    <property type="match status" value="1"/>
</dbReference>
<evidence type="ECO:0000259" key="4">
    <source>
        <dbReference type="Pfam" id="PF06863"/>
    </source>
</evidence>
<dbReference type="PROSITE" id="PS51318">
    <property type="entry name" value="TAT"/>
    <property type="match status" value="1"/>
</dbReference>
<dbReference type="InterPro" id="IPR006311">
    <property type="entry name" value="TAT_signal"/>
</dbReference>
<dbReference type="RefSeq" id="WP_340338247.1">
    <property type="nucleotide sequence ID" value="NZ_JBBKZS010000015.1"/>
</dbReference>
<dbReference type="Gene3D" id="1.10.3360.10">
    <property type="entry name" value="VPA0735-like domain"/>
    <property type="match status" value="1"/>
</dbReference>
<dbReference type="SUPFAM" id="SSF160935">
    <property type="entry name" value="VPA0735-like"/>
    <property type="match status" value="1"/>
</dbReference>
<dbReference type="Gene3D" id="2.60.120.600">
    <property type="entry name" value="Domain of unknown function DUF1214, C-terminal domain"/>
    <property type="match status" value="1"/>
</dbReference>
<dbReference type="Gene3D" id="2.60.40.1610">
    <property type="entry name" value="Domain of unknown function DUF1254"/>
    <property type="match status" value="1"/>
</dbReference>
<feature type="signal peptide" evidence="2">
    <location>
        <begin position="1"/>
        <end position="27"/>
    </location>
</feature>
<dbReference type="InterPro" id="IPR037049">
    <property type="entry name" value="DUF1214_C_sf"/>
</dbReference>
<proteinExistence type="predicted"/>
<evidence type="ECO:0000313" key="6">
    <source>
        <dbReference type="Proteomes" id="UP001367030"/>
    </source>
</evidence>
<feature type="domain" description="DUF1214" evidence="3">
    <location>
        <begin position="384"/>
        <end position="489"/>
    </location>
</feature>
<evidence type="ECO:0000259" key="3">
    <source>
        <dbReference type="Pfam" id="PF06742"/>
    </source>
</evidence>
<sequence length="506" mass="55887">MKDLSRRSALAAGSLLFAGASTGPALAADGTAAPGTSTYQPPGNPPVQPVGGQPPKGAPLPSGDLQFQIKRQRAMELVWWAAPAVAIYRFRAAAFEDLGMKDNDIIAYSHTATPKLEAITANSSTPYLGAYSDLQKGPVVLEVPATGPDGSLYGQVVDAWQFTIADVGPSGMDKGKAAKYLFTPPGYKGKVPAGYLHVPSPSYRIALAFRSVIGKGKTQEDAFNYAHRLRMYYLSEAGNPPKQKFVDPSNERYATIPIYDERHFSDLHAIFSVEPVKVQDKVMMDMLASLGIERGKPFKPDDTTVRAMREGAVAAWAHIQWWFDHIPADRLYWPDRHYASLLMADRNRTFTYEYDDRIDVISRAAQFTWCTYVPKVLSDSPATQYLMGMADKDGKLLEAGKTYKLTIPAKMPVRQFWALSVYDRATFGFIYTDSSRTTLSSYDMDKLKKNADGSITLYVGPKAPDGWESNLLPTAGVRPLPAMRLYGPTDEINKKIFKMNDFELVG</sequence>
<dbReference type="Pfam" id="PF06742">
    <property type="entry name" value="DUF1214"/>
    <property type="match status" value="1"/>
</dbReference>
<protein>
    <submittedName>
        <fullName evidence="5">DUF1254 domain-containing protein</fullName>
    </submittedName>
</protein>
<accession>A0ABU8XEA3</accession>
<dbReference type="EMBL" id="JBBKZS010000015">
    <property type="protein sequence ID" value="MEJ8858182.1"/>
    <property type="molecule type" value="Genomic_DNA"/>
</dbReference>
<dbReference type="PANTHER" id="PTHR36509:SF3">
    <property type="entry name" value="SIGNAL PEPTIDE PROTEIN"/>
    <property type="match status" value="1"/>
</dbReference>
<evidence type="ECO:0000256" key="1">
    <source>
        <dbReference type="SAM" id="MobiDB-lite"/>
    </source>
</evidence>
<dbReference type="InterPro" id="IPR037050">
    <property type="entry name" value="DUF1254_sf"/>
</dbReference>
<reference evidence="5 6" key="1">
    <citation type="submission" date="2024-03" db="EMBL/GenBank/DDBJ databases">
        <title>Novel species of the genus Variovorax.</title>
        <authorList>
            <person name="Liu Q."/>
            <person name="Xin Y.-H."/>
        </authorList>
    </citation>
    <scope>NUCLEOTIDE SEQUENCE [LARGE SCALE GENOMIC DNA]</scope>
    <source>
        <strain evidence="5 6">KACC 18901</strain>
    </source>
</reference>
<evidence type="ECO:0000256" key="2">
    <source>
        <dbReference type="SAM" id="SignalP"/>
    </source>
</evidence>
<evidence type="ECO:0000313" key="5">
    <source>
        <dbReference type="EMBL" id="MEJ8858182.1"/>
    </source>
</evidence>
<dbReference type="InterPro" id="IPR010679">
    <property type="entry name" value="DUF1254"/>
</dbReference>
<organism evidence="5 6">
    <name type="scientific">Variovorax robiniae</name>
    <dbReference type="NCBI Taxonomy" id="1836199"/>
    <lineage>
        <taxon>Bacteria</taxon>
        <taxon>Pseudomonadati</taxon>
        <taxon>Pseudomonadota</taxon>
        <taxon>Betaproteobacteria</taxon>
        <taxon>Burkholderiales</taxon>
        <taxon>Comamonadaceae</taxon>
        <taxon>Variovorax</taxon>
    </lineage>
</organism>
<keyword evidence="6" id="KW-1185">Reference proteome</keyword>
<name>A0ABU8XEA3_9BURK</name>
<keyword evidence="2" id="KW-0732">Signal</keyword>
<dbReference type="Proteomes" id="UP001367030">
    <property type="component" value="Unassembled WGS sequence"/>
</dbReference>
<feature type="region of interest" description="Disordered" evidence="1">
    <location>
        <begin position="27"/>
        <end position="61"/>
    </location>
</feature>
<dbReference type="InterPro" id="IPR010621">
    <property type="entry name" value="DUF1214"/>
</dbReference>
<gene>
    <name evidence="5" type="ORF">WKW79_26685</name>
</gene>
<comment type="caution">
    <text evidence="5">The sequence shown here is derived from an EMBL/GenBank/DDBJ whole genome shotgun (WGS) entry which is preliminary data.</text>
</comment>
<dbReference type="PANTHER" id="PTHR36509">
    <property type="entry name" value="BLL3101 PROTEIN"/>
    <property type="match status" value="1"/>
</dbReference>
<feature type="domain" description="DUF1254" evidence="4">
    <location>
        <begin position="107"/>
        <end position="229"/>
    </location>
</feature>
<feature type="chain" id="PRO_5046159706" evidence="2">
    <location>
        <begin position="28"/>
        <end position="506"/>
    </location>
</feature>